<protein>
    <submittedName>
        <fullName evidence="1">Uncharacterized protein</fullName>
    </submittedName>
</protein>
<dbReference type="Proteomes" id="UP000015102">
    <property type="component" value="Unassembled WGS sequence"/>
</dbReference>
<proteinExistence type="predicted"/>
<evidence type="ECO:0000313" key="2">
    <source>
        <dbReference type="Proteomes" id="UP000015102"/>
    </source>
</evidence>
<dbReference type="AlphaFoldDB" id="T1GK45"/>
<evidence type="ECO:0000313" key="1">
    <source>
        <dbReference type="EnsemblMetazoa" id="MESCA003860-PA"/>
    </source>
</evidence>
<dbReference type="GO" id="GO:0005634">
    <property type="term" value="C:nucleus"/>
    <property type="evidence" value="ECO:0007669"/>
    <property type="project" value="TreeGrafter"/>
</dbReference>
<organism evidence="1 2">
    <name type="scientific">Megaselia scalaris</name>
    <name type="common">Humpbacked fly</name>
    <name type="synonym">Phora scalaris</name>
    <dbReference type="NCBI Taxonomy" id="36166"/>
    <lineage>
        <taxon>Eukaryota</taxon>
        <taxon>Metazoa</taxon>
        <taxon>Ecdysozoa</taxon>
        <taxon>Arthropoda</taxon>
        <taxon>Hexapoda</taxon>
        <taxon>Insecta</taxon>
        <taxon>Pterygota</taxon>
        <taxon>Neoptera</taxon>
        <taxon>Endopterygota</taxon>
        <taxon>Diptera</taxon>
        <taxon>Brachycera</taxon>
        <taxon>Muscomorpha</taxon>
        <taxon>Platypezoidea</taxon>
        <taxon>Phoridae</taxon>
        <taxon>Megaseliini</taxon>
        <taxon>Megaselia</taxon>
    </lineage>
</organism>
<keyword evidence="2" id="KW-1185">Reference proteome</keyword>
<dbReference type="EMBL" id="CAQQ02165077">
    <property type="status" value="NOT_ANNOTATED_CDS"/>
    <property type="molecule type" value="Genomic_DNA"/>
</dbReference>
<dbReference type="EnsemblMetazoa" id="MESCA003860-RA">
    <property type="protein sequence ID" value="MESCA003860-PA"/>
    <property type="gene ID" value="MESCA003860"/>
</dbReference>
<accession>T1GK45</accession>
<reference evidence="1" key="2">
    <citation type="submission" date="2015-06" db="UniProtKB">
        <authorList>
            <consortium name="EnsemblMetazoa"/>
        </authorList>
    </citation>
    <scope>IDENTIFICATION</scope>
</reference>
<reference evidence="2" key="1">
    <citation type="submission" date="2013-02" db="EMBL/GenBank/DDBJ databases">
        <authorList>
            <person name="Hughes D."/>
        </authorList>
    </citation>
    <scope>NUCLEOTIDE SEQUENCE</scope>
    <source>
        <strain>Durham</strain>
        <strain evidence="2">NC isolate 2 -- Noor lab</strain>
    </source>
</reference>
<name>T1GK45_MEGSC</name>
<sequence length="88" mass="10498">MDIIFCRICAARADIFHKIAHEKYNLYVTCSHKVAEQQRECPNKNNTEILNDLLAESNWIDELFRNIRNSWAEVESLERQKRFLEVSQ</sequence>
<dbReference type="PANTHER" id="PTHR14689">
    <property type="entry name" value="PHORBOL-ESTER_DAG-TYPE DOMAIN-CONTAINING PROTEIN"/>
    <property type="match status" value="1"/>
</dbReference>
<dbReference type="PANTHER" id="PTHR14689:SF0">
    <property type="entry name" value="COILED-COIL DOMAIN-CONTAINING PROTEIN 82"/>
    <property type="match status" value="1"/>
</dbReference>
<dbReference type="HOGENOM" id="CLU_2471643_0_0_1"/>